<evidence type="ECO:0000256" key="4">
    <source>
        <dbReference type="ARBA" id="ARBA00022741"/>
    </source>
</evidence>
<comment type="similarity">
    <text evidence="1">Belongs to the class-I aminoacyl-tRNA synthetase family.</text>
</comment>
<organism evidence="9 10">
    <name type="scientific">Paludifilum halophilum</name>
    <dbReference type="NCBI Taxonomy" id="1642702"/>
    <lineage>
        <taxon>Bacteria</taxon>
        <taxon>Bacillati</taxon>
        <taxon>Bacillota</taxon>
        <taxon>Bacilli</taxon>
        <taxon>Bacillales</taxon>
        <taxon>Thermoactinomycetaceae</taxon>
        <taxon>Paludifilum</taxon>
    </lineage>
</organism>
<evidence type="ECO:0000256" key="5">
    <source>
        <dbReference type="ARBA" id="ARBA00022840"/>
    </source>
</evidence>
<evidence type="ECO:0000256" key="6">
    <source>
        <dbReference type="ARBA" id="ARBA00022917"/>
    </source>
</evidence>
<name>A0A235B248_9BACL</name>
<keyword evidence="3" id="KW-0436">Ligase</keyword>
<dbReference type="PANTHER" id="PTHR45794">
    <property type="entry name" value="LEUCYL-TRNA SYNTHETASE"/>
    <property type="match status" value="1"/>
</dbReference>
<dbReference type="GO" id="GO:0005524">
    <property type="term" value="F:ATP binding"/>
    <property type="evidence" value="ECO:0007669"/>
    <property type="project" value="UniProtKB-KW"/>
</dbReference>
<evidence type="ECO:0000256" key="2">
    <source>
        <dbReference type="ARBA" id="ARBA00022490"/>
    </source>
</evidence>
<reference evidence="9 10" key="1">
    <citation type="submission" date="2017-07" db="EMBL/GenBank/DDBJ databases">
        <title>The genome sequence of Paludifilum halophilum highlights mechanisms for microbial adaptation to high salt environemnts.</title>
        <authorList>
            <person name="Belbahri L."/>
        </authorList>
    </citation>
    <scope>NUCLEOTIDE SEQUENCE [LARGE SCALE GENOMIC DNA]</scope>
    <source>
        <strain evidence="9 10">DSM 102817</strain>
    </source>
</reference>
<dbReference type="Proteomes" id="UP000215459">
    <property type="component" value="Unassembled WGS sequence"/>
</dbReference>
<dbReference type="InterPro" id="IPR004493">
    <property type="entry name" value="Leu-tRNA-synth_Ia_arc/euk"/>
</dbReference>
<accession>A0A235B248</accession>
<proteinExistence type="inferred from homology"/>
<dbReference type="InterPro" id="IPR009080">
    <property type="entry name" value="tRNAsynth_Ia_anticodon-bd"/>
</dbReference>
<dbReference type="GO" id="GO:0006429">
    <property type="term" value="P:leucyl-tRNA aminoacylation"/>
    <property type="evidence" value="ECO:0007669"/>
    <property type="project" value="InterPro"/>
</dbReference>
<dbReference type="Pfam" id="PF08264">
    <property type="entry name" value="Anticodon_1"/>
    <property type="match status" value="1"/>
</dbReference>
<dbReference type="PANTHER" id="PTHR45794:SF1">
    <property type="entry name" value="LEUCINE--TRNA LIGASE, CYTOPLASMIC"/>
    <property type="match status" value="1"/>
</dbReference>
<evidence type="ECO:0000256" key="7">
    <source>
        <dbReference type="ARBA" id="ARBA00023146"/>
    </source>
</evidence>
<comment type="caution">
    <text evidence="9">The sequence shown here is derived from an EMBL/GenBank/DDBJ whole genome shotgun (WGS) entry which is preliminary data.</text>
</comment>
<dbReference type="EMBL" id="NOWF01000117">
    <property type="protein sequence ID" value="OYD06019.1"/>
    <property type="molecule type" value="Genomic_DNA"/>
</dbReference>
<dbReference type="GO" id="GO:0004823">
    <property type="term" value="F:leucine-tRNA ligase activity"/>
    <property type="evidence" value="ECO:0007669"/>
    <property type="project" value="InterPro"/>
</dbReference>
<dbReference type="AlphaFoldDB" id="A0A235B248"/>
<keyword evidence="10" id="KW-1185">Reference proteome</keyword>
<evidence type="ECO:0000313" key="9">
    <source>
        <dbReference type="EMBL" id="OYD06019.1"/>
    </source>
</evidence>
<sequence length="142" mass="16194">GMHQDLVKKFIELQALLITPIAPHWAEYIWLEVLKNKETIQKALWPKVPEPNASLTAAREFVRTTQTNITSAEGNAMKKLSKGKAATFDPKKEKKIIIFAAKEWPAWQKKYIDMLRDAESIDIKAISKSIDKSESKKAMPFI</sequence>
<keyword evidence="7" id="KW-0030">Aminoacyl-tRNA synthetase</keyword>
<gene>
    <name evidence="9" type="ORF">CHM34_18570</name>
</gene>
<dbReference type="SUPFAM" id="SSF47323">
    <property type="entry name" value="Anticodon-binding domain of a subclass of class I aminoacyl-tRNA synthetases"/>
    <property type="match status" value="1"/>
</dbReference>
<keyword evidence="2" id="KW-0963">Cytoplasm</keyword>
<protein>
    <recommendedName>
        <fullName evidence="8">Methionyl/Valyl/Leucyl/Isoleucyl-tRNA synthetase anticodon-binding domain-containing protein</fullName>
    </recommendedName>
</protein>
<feature type="non-terminal residue" evidence="9">
    <location>
        <position position="1"/>
    </location>
</feature>
<evidence type="ECO:0000313" key="10">
    <source>
        <dbReference type="Proteomes" id="UP000215459"/>
    </source>
</evidence>
<keyword evidence="4" id="KW-0547">Nucleotide-binding</keyword>
<dbReference type="InterPro" id="IPR013155">
    <property type="entry name" value="M/V/L/I-tRNA-synth_anticd-bd"/>
</dbReference>
<evidence type="ECO:0000256" key="1">
    <source>
        <dbReference type="ARBA" id="ARBA00005594"/>
    </source>
</evidence>
<feature type="non-terminal residue" evidence="9">
    <location>
        <position position="142"/>
    </location>
</feature>
<feature type="domain" description="Methionyl/Valyl/Leucyl/Isoleucyl-tRNA synthetase anticodon-binding" evidence="8">
    <location>
        <begin position="4"/>
        <end position="63"/>
    </location>
</feature>
<keyword evidence="5" id="KW-0067">ATP-binding</keyword>
<keyword evidence="6" id="KW-0648">Protein biosynthesis</keyword>
<evidence type="ECO:0000256" key="3">
    <source>
        <dbReference type="ARBA" id="ARBA00022598"/>
    </source>
</evidence>
<evidence type="ECO:0000259" key="8">
    <source>
        <dbReference type="Pfam" id="PF08264"/>
    </source>
</evidence>